<dbReference type="Pfam" id="PF12437">
    <property type="entry name" value="GSIII_N"/>
    <property type="match status" value="1"/>
</dbReference>
<dbReference type="PROSITE" id="PS51986">
    <property type="entry name" value="GS_BETA_GRASP"/>
    <property type="match status" value="1"/>
</dbReference>
<evidence type="ECO:0000313" key="7">
    <source>
        <dbReference type="Proteomes" id="UP000199373"/>
    </source>
</evidence>
<dbReference type="Gene3D" id="3.30.590.10">
    <property type="entry name" value="Glutamine synthetase/guanido kinase, catalytic domain"/>
    <property type="match status" value="1"/>
</dbReference>
<dbReference type="Pfam" id="PF18318">
    <property type="entry name" value="Gln-synt_C-ter"/>
    <property type="match status" value="1"/>
</dbReference>
<dbReference type="PROSITE" id="PS00181">
    <property type="entry name" value="GLNA_ATP"/>
    <property type="match status" value="1"/>
</dbReference>
<dbReference type="InterPro" id="IPR040577">
    <property type="entry name" value="Gln-synt_C"/>
</dbReference>
<feature type="domain" description="GS catalytic" evidence="5">
    <location>
        <begin position="180"/>
        <end position="627"/>
    </location>
</feature>
<sequence length="741" mass="84231">MSNQLRFQVVEEAFKKKAVEVPTPSERPSAYFGKYVFSRDKMFKYLPNRIYNKLIDVIDNGARLDRSIADAVAEGMKKWAMEMGATHYTHWFQPLTEGTAEKHDAFVEHDGKGGMVENFSGKLLVQQEPDASSFPNGGIRNTFEARGYSAWDPTSPVFIIDDTLCIPTIFIAYTGEALDYKAPLLRSLHAVDKAATDVCRYFYDDVKKVQVNLGWEQEYFLVDEGLYSARPDLMLTGRTLMGHESAKNQQMDDHYFGTIPDRVQAFMKDLEIQALELAIPCKTRHNEVAPNQFELAPIFEECNLAVDHNMLLMSLMKRVAHNHGFRVLLHEKPFDGINGSGKHNNWSLSTDTGVLLHAPGKSQEDRAADKDAVAKENLRFVTFIVETLMAVYRHNGLLKASIMSATNAHRLGGNEAPPAIISSFLGKQLNELLDHIELSDRDDLFNLKGKQGMEIDIPQIPDLIIDNTDRNRTSPFAFTGNRFEFRAPGSSSNCASAMIALNSAMAEALQSFKKRVDERIAQGDSKLSAILDILREDIKICKPVRFDGNGYSEAWVEEAERRGLDVENSCPIIYEHYLDESSVHMFESTKVMNRKELEARNEVKWETYVKTVQIEARVMGDLSMNHIIPVSTHYQSQLIKNVQGMKDVFPADEAYRLSARNLKLIQEIAERTERIEQLVEELTDARRVANRIQSIHERAIAYHDTVCPKMDAIRNEIDHLELIVEDGLWSLPKYRELLFIR</sequence>
<comment type="similarity">
    <text evidence="1 2">Belongs to the glutamine synthetase family.</text>
</comment>
<dbReference type="InterPro" id="IPR008146">
    <property type="entry name" value="Gln_synth_cat_dom"/>
</dbReference>
<evidence type="ECO:0000313" key="6">
    <source>
        <dbReference type="EMBL" id="SEW20366.1"/>
    </source>
</evidence>
<protein>
    <submittedName>
        <fullName evidence="6">Glutamine synthetase</fullName>
    </submittedName>
</protein>
<dbReference type="Pfam" id="PF00120">
    <property type="entry name" value="Gln-synt_C"/>
    <property type="match status" value="1"/>
</dbReference>
<dbReference type="PANTHER" id="PTHR42974">
    <property type="entry name" value="GLUTAMINE SYNTHETASE"/>
    <property type="match status" value="1"/>
</dbReference>
<dbReference type="SUPFAM" id="SSF55931">
    <property type="entry name" value="Glutamine synthetase/guanido kinase"/>
    <property type="match status" value="1"/>
</dbReference>
<dbReference type="EMBL" id="FOIQ01000005">
    <property type="protein sequence ID" value="SEW20366.1"/>
    <property type="molecule type" value="Genomic_DNA"/>
</dbReference>
<evidence type="ECO:0000256" key="3">
    <source>
        <dbReference type="SAM" id="Coils"/>
    </source>
</evidence>
<keyword evidence="3" id="KW-0175">Coiled coil</keyword>
<dbReference type="InterPro" id="IPR014746">
    <property type="entry name" value="Gln_synth/guanido_kin_cat_dom"/>
</dbReference>
<dbReference type="Proteomes" id="UP000199373">
    <property type="component" value="Unassembled WGS sequence"/>
</dbReference>
<dbReference type="PANTHER" id="PTHR42974:SF1">
    <property type="entry name" value="TYPE-3 GLUTAMINE SYNTHETASE"/>
    <property type="match status" value="1"/>
</dbReference>
<reference evidence="6 7" key="1">
    <citation type="submission" date="2016-10" db="EMBL/GenBank/DDBJ databases">
        <authorList>
            <person name="de Groot N.N."/>
        </authorList>
    </citation>
    <scope>NUCLEOTIDE SEQUENCE [LARGE SCALE GENOMIC DNA]</scope>
    <source>
        <strain evidence="6 7">TC2-24</strain>
    </source>
</reference>
<dbReference type="PROSITE" id="PS51987">
    <property type="entry name" value="GS_CATALYTIC"/>
    <property type="match status" value="1"/>
</dbReference>
<dbReference type="Gene3D" id="1.20.120.1560">
    <property type="match status" value="1"/>
</dbReference>
<feature type="domain" description="GS beta-grasp" evidence="4">
    <location>
        <begin position="86"/>
        <end position="175"/>
    </location>
</feature>
<keyword evidence="7" id="KW-1185">Reference proteome</keyword>
<proteinExistence type="inferred from homology"/>
<gene>
    <name evidence="6" type="ORF">SAMN04487850_2114</name>
</gene>
<evidence type="ECO:0000259" key="5">
    <source>
        <dbReference type="PROSITE" id="PS51987"/>
    </source>
</evidence>
<dbReference type="InterPro" id="IPR022147">
    <property type="entry name" value="GSIII_N"/>
</dbReference>
<dbReference type="GO" id="GO:0004356">
    <property type="term" value="F:glutamine synthetase activity"/>
    <property type="evidence" value="ECO:0007669"/>
    <property type="project" value="InterPro"/>
</dbReference>
<dbReference type="InterPro" id="IPR027303">
    <property type="entry name" value="Gln_synth_gly_rich_site"/>
</dbReference>
<dbReference type="SMART" id="SM01230">
    <property type="entry name" value="Gln-synt_C"/>
    <property type="match status" value="1"/>
</dbReference>
<dbReference type="InterPro" id="IPR052725">
    <property type="entry name" value="GS_Type-3"/>
</dbReference>
<evidence type="ECO:0000256" key="2">
    <source>
        <dbReference type="RuleBase" id="RU000384"/>
    </source>
</evidence>
<organism evidence="6 7">
    <name type="scientific">Prevotella aff. ruminicola Tc2-24</name>
    <dbReference type="NCBI Taxonomy" id="81582"/>
    <lineage>
        <taxon>Bacteria</taxon>
        <taxon>Pseudomonadati</taxon>
        <taxon>Bacteroidota</taxon>
        <taxon>Bacteroidia</taxon>
        <taxon>Bacteroidales</taxon>
        <taxon>Prevotellaceae</taxon>
        <taxon>Prevotella</taxon>
    </lineage>
</organism>
<dbReference type="RefSeq" id="WP_091916437.1">
    <property type="nucleotide sequence ID" value="NZ_FOIQ01000005.1"/>
</dbReference>
<accession>A0A1I0Q082</accession>
<evidence type="ECO:0000259" key="4">
    <source>
        <dbReference type="PROSITE" id="PS51986"/>
    </source>
</evidence>
<feature type="coiled-coil region" evidence="3">
    <location>
        <begin position="661"/>
        <end position="695"/>
    </location>
</feature>
<dbReference type="AlphaFoldDB" id="A0A1I0Q082"/>
<dbReference type="GO" id="GO:0006542">
    <property type="term" value="P:glutamine biosynthetic process"/>
    <property type="evidence" value="ECO:0007669"/>
    <property type="project" value="InterPro"/>
</dbReference>
<name>A0A1I0Q082_9BACT</name>
<evidence type="ECO:0000256" key="1">
    <source>
        <dbReference type="PROSITE-ProRule" id="PRU01330"/>
    </source>
</evidence>
<dbReference type="InterPro" id="IPR008147">
    <property type="entry name" value="Gln_synt_N"/>
</dbReference>